<dbReference type="STRING" id="342668.A0A1B8GT24"/>
<evidence type="ECO:0000313" key="2">
    <source>
        <dbReference type="Proteomes" id="UP000091956"/>
    </source>
</evidence>
<name>A0A1B8GT24_9PEZI</name>
<dbReference type="EMBL" id="KV460214">
    <property type="protein sequence ID" value="OBT98983.1"/>
    <property type="molecule type" value="Genomic_DNA"/>
</dbReference>
<proteinExistence type="predicted"/>
<reference evidence="1 2" key="1">
    <citation type="submission" date="2016-03" db="EMBL/GenBank/DDBJ databases">
        <title>Comparative genomics of Pseudogymnoascus destructans, the fungus causing white-nose syndrome of bats.</title>
        <authorList>
            <person name="Palmer J.M."/>
            <person name="Drees K.P."/>
            <person name="Foster J.T."/>
            <person name="Lindner D.L."/>
        </authorList>
    </citation>
    <scope>NUCLEOTIDE SEQUENCE [LARGE SCALE GENOMIC DNA]</scope>
    <source>
        <strain evidence="1 2">UAMH 10579</strain>
    </source>
</reference>
<protein>
    <recommendedName>
        <fullName evidence="3">Thiaminase-2/PQQC domain-containing protein</fullName>
    </recommendedName>
</protein>
<dbReference type="SUPFAM" id="SSF48613">
    <property type="entry name" value="Heme oxygenase-like"/>
    <property type="match status" value="1"/>
</dbReference>
<dbReference type="InterPro" id="IPR016084">
    <property type="entry name" value="Haem_Oase-like_multi-hlx"/>
</dbReference>
<dbReference type="PANTHER" id="PTHR41813:SF2">
    <property type="entry name" value="REGULATOR PAB1642, PUTATIVE (AFU_ORTHOLOGUE AFUA_3G11955)-RELATED"/>
    <property type="match status" value="1"/>
</dbReference>
<reference evidence="2" key="2">
    <citation type="journal article" date="2018" name="Nat. Commun.">
        <title>Extreme sensitivity to ultraviolet light in the fungal pathogen causing white-nose syndrome of bats.</title>
        <authorList>
            <person name="Palmer J.M."/>
            <person name="Drees K.P."/>
            <person name="Foster J.T."/>
            <person name="Lindner D.L."/>
        </authorList>
    </citation>
    <scope>NUCLEOTIDE SEQUENCE [LARGE SCALE GENOMIC DNA]</scope>
    <source>
        <strain evidence="2">UAMH 10579</strain>
    </source>
</reference>
<accession>A0A1B8GT24</accession>
<gene>
    <name evidence="1" type="ORF">VE01_02442</name>
</gene>
<dbReference type="GeneID" id="28835828"/>
<dbReference type="CDD" id="cd19357">
    <property type="entry name" value="TenA_E_At3g16990-like"/>
    <property type="match status" value="1"/>
</dbReference>
<dbReference type="Gene3D" id="1.20.910.10">
    <property type="entry name" value="Heme oxygenase-like"/>
    <property type="match status" value="1"/>
</dbReference>
<evidence type="ECO:0000313" key="1">
    <source>
        <dbReference type="EMBL" id="OBT98983.1"/>
    </source>
</evidence>
<sequence length="266" mass="30352">MTEHLYFSLTKHLLSESPAQFAIATQSPFLLAAAHGRLDKDTLRSWLINDRKYIHAYIVGVETMLAQLQNPPDEAELDGSEPALATWLTEAVANVRREEQFFLDVAARYGIDLEPRADDSRPDCLIVYEGLFKYVPLNPVVTEPWWLDAAVLFWATEKCYLEAWSWAKGQLNEQSPEEDADGGALRTEFIPNWSSPEFADFVDRLARIIDDAVNKLSEDIEHNKETAPAHIRTMNEAVFVKMSVQNPQKLFLKVLETEEQFWPVIA</sequence>
<dbReference type="Proteomes" id="UP000091956">
    <property type="component" value="Unassembled WGS sequence"/>
</dbReference>
<dbReference type="RefSeq" id="XP_018132716.1">
    <property type="nucleotide sequence ID" value="XM_018271951.2"/>
</dbReference>
<dbReference type="PANTHER" id="PTHR41813">
    <property type="entry name" value="REGULATOR PAB1642, PUTATIVE (AFU_ORTHOLOGUE AFUA_3G11955)-RELATED"/>
    <property type="match status" value="1"/>
</dbReference>
<evidence type="ECO:0008006" key="3">
    <source>
        <dbReference type="Google" id="ProtNLM"/>
    </source>
</evidence>
<dbReference type="AlphaFoldDB" id="A0A1B8GT24"/>
<dbReference type="InterPro" id="IPR053261">
    <property type="entry name" value="Polyketide-peptide_reg"/>
</dbReference>
<dbReference type="OrthoDB" id="37730at2759"/>
<organism evidence="1 2">
    <name type="scientific">Pseudogymnoascus verrucosus</name>
    <dbReference type="NCBI Taxonomy" id="342668"/>
    <lineage>
        <taxon>Eukaryota</taxon>
        <taxon>Fungi</taxon>
        <taxon>Dikarya</taxon>
        <taxon>Ascomycota</taxon>
        <taxon>Pezizomycotina</taxon>
        <taxon>Leotiomycetes</taxon>
        <taxon>Thelebolales</taxon>
        <taxon>Thelebolaceae</taxon>
        <taxon>Pseudogymnoascus</taxon>
    </lineage>
</organism>
<keyword evidence="2" id="KW-1185">Reference proteome</keyword>